<keyword evidence="6" id="KW-0460">Magnesium</keyword>
<dbReference type="PROSITE" id="PS50880">
    <property type="entry name" value="TOPRIM"/>
    <property type="match status" value="1"/>
</dbReference>
<dbReference type="SMART" id="SM00437">
    <property type="entry name" value="TOP1Ac"/>
    <property type="match status" value="1"/>
</dbReference>
<dbReference type="Gene3D" id="3.40.50.140">
    <property type="match status" value="1"/>
</dbReference>
<keyword evidence="5" id="KW-0862">Zinc</keyword>
<dbReference type="NCBIfam" id="TIGR01051">
    <property type="entry name" value="topA_bact"/>
    <property type="match status" value="1"/>
</dbReference>
<organism evidence="13">
    <name type="scientific">candidate division WOR-3 bacterium</name>
    <dbReference type="NCBI Taxonomy" id="2052148"/>
    <lineage>
        <taxon>Bacteria</taxon>
        <taxon>Bacteria division WOR-3</taxon>
    </lineage>
</organism>
<dbReference type="AlphaFoldDB" id="A0A7C4YH09"/>
<dbReference type="SMART" id="SM00493">
    <property type="entry name" value="TOPRIM"/>
    <property type="match status" value="1"/>
</dbReference>
<keyword evidence="3" id="KW-0479">Metal-binding</keyword>
<dbReference type="InterPro" id="IPR006171">
    <property type="entry name" value="TOPRIM_dom"/>
</dbReference>
<dbReference type="SUPFAM" id="SSF57783">
    <property type="entry name" value="Zinc beta-ribbon"/>
    <property type="match status" value="2"/>
</dbReference>
<sequence>MKLIIVESPTKSKTIANYLKGFVVKASMGHIKDLPKSKLGIDINDGFKPHYIILKNKKKILNEIKEASEKAKEIYIATDPDREGEAIAYHIKEEIKKDVKRVLFYEITKDGIKEGMSNPLDIDIKKVESQKTRRILDRLVGYLVSPLLWKAIRKGLSAGRVQSAVLRILCEREVEIEKFIPQKYYVITGEFKKDGKIFKGKLLEIDGKKFELKDKDETEKIVDEIKKEKYSVLSVMKKIKKQEASPPLITSSLEKEAATRFKFSTKKTMMIAQQLYEGVDLPEGRTGLITYMRTDSVRLADKAVKEIRDLIVKKFGDKYLPEKPNIFKEKKTTQGAHEAIRPTYIEYTPERVKKYLTQDQWKLYSLIWEKAVASQMTPALWENTTAKIKSGRFLFESSSRKLLFDGFLKITGAPKEEEQLPELKEGENVELIDVSYEEKETQPPPRYTEGTIVKKMEDLGIGRPSTYAPTISLLIERGYVKSVKGVLYVQELGKIVNSILLEHFKDLFDVKFTSVMEEELDEIEEGKKESLNVLKEFYEPFERRLKEVEPKMIDIKKKQEQETDIKCELCGKPMVIKWGRYGKFLACSGWPECKNTKPLFEDKEKRKEKKIDKKCPKCGSELVIKNGKFGRFIACSKYPECDYTESITIDTKCPKCGSDILERKSKKGKIYYICSNKDCSEIFWYKPLNITCPVCGNNYILLKKSSKGEKYCPKCKMYVDDKLK</sequence>
<feature type="site" description="Interaction with DNA" evidence="10">
    <location>
        <position position="142"/>
    </location>
</feature>
<feature type="site" description="Interaction with DNA" evidence="10">
    <location>
        <position position="149"/>
    </location>
</feature>
<evidence type="ECO:0000256" key="1">
    <source>
        <dbReference type="ARBA" id="ARBA00000213"/>
    </source>
</evidence>
<dbReference type="InterPro" id="IPR013498">
    <property type="entry name" value="Topo_IA_Znf"/>
</dbReference>
<dbReference type="InterPro" id="IPR013497">
    <property type="entry name" value="Topo_IA_cen"/>
</dbReference>
<feature type="domain" description="Topo IA-type catalytic" evidence="12">
    <location>
        <begin position="123"/>
        <end position="545"/>
    </location>
</feature>
<comment type="catalytic activity">
    <reaction evidence="1 10">
        <text>ATP-independent breakage of single-stranded DNA, followed by passage and rejoining.</text>
        <dbReference type="EC" id="5.6.2.1"/>
    </reaction>
</comment>
<feature type="domain" description="Toprim" evidence="11">
    <location>
        <begin position="1"/>
        <end position="108"/>
    </location>
</feature>
<feature type="site" description="Interaction with DNA" evidence="10">
    <location>
        <position position="133"/>
    </location>
</feature>
<dbReference type="PROSITE" id="PS52039">
    <property type="entry name" value="TOPO_IA_2"/>
    <property type="match status" value="1"/>
</dbReference>
<feature type="site" description="Interaction with DNA" evidence="10">
    <location>
        <position position="137"/>
    </location>
</feature>
<dbReference type="InterPro" id="IPR023405">
    <property type="entry name" value="Topo_IA_core_domain"/>
</dbReference>
<dbReference type="PRINTS" id="PR00417">
    <property type="entry name" value="PRTPISMRASEI"/>
</dbReference>
<dbReference type="EC" id="5.6.2.1" evidence="10"/>
<accession>A0A7C4YH09</accession>
<evidence type="ECO:0000259" key="12">
    <source>
        <dbReference type="PROSITE" id="PS52039"/>
    </source>
</evidence>
<dbReference type="GO" id="GO:0005694">
    <property type="term" value="C:chromosome"/>
    <property type="evidence" value="ECO:0007669"/>
    <property type="project" value="InterPro"/>
</dbReference>
<evidence type="ECO:0000256" key="10">
    <source>
        <dbReference type="HAMAP-Rule" id="MF_00952"/>
    </source>
</evidence>
<dbReference type="InterPro" id="IPR003601">
    <property type="entry name" value="Topo_IA_2"/>
</dbReference>
<keyword evidence="7 10" id="KW-0799">Topoisomerase</keyword>
<evidence type="ECO:0000256" key="7">
    <source>
        <dbReference type="ARBA" id="ARBA00023029"/>
    </source>
</evidence>
<dbReference type="PANTHER" id="PTHR42785">
    <property type="entry name" value="DNA TOPOISOMERASE, TYPE IA, CORE"/>
    <property type="match status" value="1"/>
</dbReference>
<feature type="region of interest" description="Interaction with DNA" evidence="10">
    <location>
        <begin position="157"/>
        <end position="162"/>
    </location>
</feature>
<dbReference type="InterPro" id="IPR005733">
    <property type="entry name" value="TopoI_bac-type"/>
</dbReference>
<dbReference type="GO" id="GO:0006265">
    <property type="term" value="P:DNA topological change"/>
    <property type="evidence" value="ECO:0007669"/>
    <property type="project" value="UniProtKB-UniRule"/>
</dbReference>
<dbReference type="SMART" id="SM00436">
    <property type="entry name" value="TOP1Bc"/>
    <property type="match status" value="1"/>
</dbReference>
<keyword evidence="9 10" id="KW-0413">Isomerase</keyword>
<evidence type="ECO:0000313" key="13">
    <source>
        <dbReference type="EMBL" id="HGW90969.1"/>
    </source>
</evidence>
<feature type="site" description="Interaction with DNA" evidence="10">
    <location>
        <position position="293"/>
    </location>
</feature>
<dbReference type="Gene3D" id="3.30.65.10">
    <property type="entry name" value="Bacterial Topoisomerase I, domain 1"/>
    <property type="match status" value="2"/>
</dbReference>
<dbReference type="InterPro" id="IPR013824">
    <property type="entry name" value="Topo_IA_cen_sub1"/>
</dbReference>
<evidence type="ECO:0000256" key="3">
    <source>
        <dbReference type="ARBA" id="ARBA00022723"/>
    </source>
</evidence>
<dbReference type="EMBL" id="DTHG01000005">
    <property type="protein sequence ID" value="HGW90969.1"/>
    <property type="molecule type" value="Genomic_DNA"/>
</dbReference>
<dbReference type="PANTHER" id="PTHR42785:SF1">
    <property type="entry name" value="DNA TOPOISOMERASE"/>
    <property type="match status" value="1"/>
</dbReference>
<comment type="subunit">
    <text evidence="10">Monomer.</text>
</comment>
<dbReference type="CDD" id="cd00186">
    <property type="entry name" value="TOP1Ac"/>
    <property type="match status" value="1"/>
</dbReference>
<comment type="function">
    <text evidence="10">Releases the supercoiling and torsional tension of DNA, which is introduced during the DNA replication and transcription, by transiently cleaving and rejoining one strand of the DNA duplex. Introduces a single-strand break via transesterification at a target site in duplex DNA. The scissile phosphodiester is attacked by the catalytic tyrosine of the enzyme, resulting in the formation of a DNA-(5'-phosphotyrosyl)-enzyme intermediate and the expulsion of a 3'-OH DNA strand. The free DNA strand then undergoes passage around the unbroken strand, thus removing DNA supercoils. Finally, in the religation step, the DNA 3'-OH attacks the covalent intermediate to expel the active-site tyrosine and restore the DNA phosphodiester backbone.</text>
</comment>
<comment type="similarity">
    <text evidence="2 10">Belongs to the type IA topoisomerase family.</text>
</comment>
<dbReference type="GO" id="GO:0003917">
    <property type="term" value="F:DNA topoisomerase type I (single strand cut, ATP-independent) activity"/>
    <property type="evidence" value="ECO:0007669"/>
    <property type="project" value="UniProtKB-UniRule"/>
</dbReference>
<comment type="caution">
    <text evidence="13">The sequence shown here is derived from an EMBL/GenBank/DDBJ whole genome shotgun (WGS) entry which is preliminary data.</text>
</comment>
<dbReference type="CDD" id="cd03363">
    <property type="entry name" value="TOPRIM_TopoIA_TopoI"/>
    <property type="match status" value="1"/>
</dbReference>
<evidence type="ECO:0000256" key="2">
    <source>
        <dbReference type="ARBA" id="ARBA00009446"/>
    </source>
</evidence>
<dbReference type="Gene3D" id="2.70.20.10">
    <property type="entry name" value="Topoisomerase I, domain 3"/>
    <property type="match status" value="1"/>
</dbReference>
<dbReference type="InterPro" id="IPR028612">
    <property type="entry name" value="Topoisom_1_IA"/>
</dbReference>
<proteinExistence type="inferred from homology"/>
<reference evidence="13" key="1">
    <citation type="journal article" date="2020" name="mSystems">
        <title>Genome- and Community-Level Interaction Insights into Carbon Utilization and Element Cycling Functions of Hydrothermarchaeota in Hydrothermal Sediment.</title>
        <authorList>
            <person name="Zhou Z."/>
            <person name="Liu Y."/>
            <person name="Xu W."/>
            <person name="Pan J."/>
            <person name="Luo Z.H."/>
            <person name="Li M."/>
        </authorList>
    </citation>
    <scope>NUCLEOTIDE SEQUENCE [LARGE SCALE GENOMIC DNA]</scope>
    <source>
        <strain evidence="13">SpSt-780</strain>
    </source>
</reference>
<dbReference type="InterPro" id="IPR034149">
    <property type="entry name" value="TOPRIM_TopoI"/>
</dbReference>
<evidence type="ECO:0000259" key="11">
    <source>
        <dbReference type="PROSITE" id="PS50880"/>
    </source>
</evidence>
<dbReference type="GO" id="GO:0008270">
    <property type="term" value="F:zinc ion binding"/>
    <property type="evidence" value="ECO:0007669"/>
    <property type="project" value="UniProtKB-KW"/>
</dbReference>
<dbReference type="InterPro" id="IPR023406">
    <property type="entry name" value="Topo_IA_AS"/>
</dbReference>
<dbReference type="Gene3D" id="1.10.290.10">
    <property type="entry name" value="Topoisomerase I, domain 4"/>
    <property type="match status" value="1"/>
</dbReference>
<feature type="site" description="Interaction with DNA" evidence="10">
    <location>
        <position position="30"/>
    </location>
</feature>
<protein>
    <recommendedName>
        <fullName evidence="10">DNA topoisomerase 1</fullName>
        <ecNumber evidence="10">5.6.2.1</ecNumber>
    </recommendedName>
    <alternativeName>
        <fullName evidence="10">DNA topoisomerase I</fullName>
    </alternativeName>
</protein>
<evidence type="ECO:0000256" key="4">
    <source>
        <dbReference type="ARBA" id="ARBA00022771"/>
    </source>
</evidence>
<evidence type="ECO:0000256" key="9">
    <source>
        <dbReference type="ARBA" id="ARBA00023235"/>
    </source>
</evidence>
<feature type="site" description="Interaction with DNA" evidence="10">
    <location>
        <position position="477"/>
    </location>
</feature>
<dbReference type="InterPro" id="IPR013825">
    <property type="entry name" value="Topo_IA_cen_sub2"/>
</dbReference>
<dbReference type="InterPro" id="IPR013826">
    <property type="entry name" value="Topo_IA_cen_sub3"/>
</dbReference>
<dbReference type="InterPro" id="IPR003602">
    <property type="entry name" value="Topo_IA_DNA-bd_dom"/>
</dbReference>
<keyword evidence="4" id="KW-0863">Zinc-finger</keyword>
<dbReference type="Pfam" id="PF01751">
    <property type="entry name" value="Toprim"/>
    <property type="match status" value="1"/>
</dbReference>
<dbReference type="Pfam" id="PF01131">
    <property type="entry name" value="Topoisom_bac"/>
    <property type="match status" value="1"/>
</dbReference>
<dbReference type="GO" id="GO:0003677">
    <property type="term" value="F:DNA binding"/>
    <property type="evidence" value="ECO:0007669"/>
    <property type="project" value="UniProtKB-KW"/>
</dbReference>
<dbReference type="HAMAP" id="MF_00952">
    <property type="entry name" value="Topoisom_1_prok"/>
    <property type="match status" value="1"/>
</dbReference>
<dbReference type="Gene3D" id="1.10.460.10">
    <property type="entry name" value="Topoisomerase I, domain 2"/>
    <property type="match status" value="1"/>
</dbReference>
<evidence type="ECO:0000256" key="5">
    <source>
        <dbReference type="ARBA" id="ARBA00022833"/>
    </source>
</evidence>
<evidence type="ECO:0000256" key="6">
    <source>
        <dbReference type="ARBA" id="ARBA00022842"/>
    </source>
</evidence>
<feature type="active site" description="O-(5'-phospho-DNA)-tyrosine intermediate" evidence="10">
    <location>
        <position position="291"/>
    </location>
</feature>
<name>A0A7C4YH09_UNCW3</name>
<dbReference type="InterPro" id="IPR000380">
    <property type="entry name" value="Topo_IA"/>
</dbReference>
<evidence type="ECO:0000256" key="8">
    <source>
        <dbReference type="ARBA" id="ARBA00023125"/>
    </source>
</evidence>
<dbReference type="PROSITE" id="PS00396">
    <property type="entry name" value="TOPO_IA_1"/>
    <property type="match status" value="1"/>
</dbReference>
<dbReference type="Pfam" id="PF01396">
    <property type="entry name" value="Zn_ribbon_Top1"/>
    <property type="match status" value="3"/>
</dbReference>
<feature type="site" description="Interaction with DNA" evidence="10">
    <location>
        <position position="134"/>
    </location>
</feature>
<dbReference type="SUPFAM" id="SSF56712">
    <property type="entry name" value="Prokaryotic type I DNA topoisomerase"/>
    <property type="match status" value="1"/>
</dbReference>
<keyword evidence="8 10" id="KW-0238">DNA-binding</keyword>
<gene>
    <name evidence="10 13" type="primary">topA</name>
    <name evidence="13" type="ORF">ENV67_00295</name>
</gene>